<evidence type="ECO:0000256" key="1">
    <source>
        <dbReference type="PROSITE-ProRule" id="PRU00339"/>
    </source>
</evidence>
<dbReference type="PROSITE" id="PS50943">
    <property type="entry name" value="HTH_CROC1"/>
    <property type="match status" value="1"/>
</dbReference>
<accession>A0A1C3ZS37</accession>
<dbReference type="Gene3D" id="1.25.40.10">
    <property type="entry name" value="Tetratricopeptide repeat domain"/>
    <property type="match status" value="1"/>
</dbReference>
<dbReference type="SMART" id="SM00530">
    <property type="entry name" value="HTH_XRE"/>
    <property type="match status" value="1"/>
</dbReference>
<dbReference type="CDD" id="cd00093">
    <property type="entry name" value="HTH_XRE"/>
    <property type="match status" value="1"/>
</dbReference>
<dbReference type="InterPro" id="IPR010982">
    <property type="entry name" value="Lambda_DNA-bd_dom_sf"/>
</dbReference>
<dbReference type="Proteomes" id="UP000186535">
    <property type="component" value="Unassembled WGS sequence"/>
</dbReference>
<gene>
    <name evidence="3" type="ORF">BJR07_15090</name>
</gene>
<dbReference type="Gene3D" id="1.25.40.1000">
    <property type="match status" value="1"/>
</dbReference>
<proteinExistence type="predicted"/>
<dbReference type="InterPro" id="IPR019734">
    <property type="entry name" value="TPR_rpt"/>
</dbReference>
<evidence type="ECO:0000313" key="4">
    <source>
        <dbReference type="Proteomes" id="UP000186535"/>
    </source>
</evidence>
<evidence type="ECO:0000313" key="3">
    <source>
        <dbReference type="EMBL" id="OKA38618.1"/>
    </source>
</evidence>
<dbReference type="InterPro" id="IPR001387">
    <property type="entry name" value="Cro/C1-type_HTH"/>
</dbReference>
<dbReference type="Gene3D" id="1.10.260.40">
    <property type="entry name" value="lambda repressor-like DNA-binding domains"/>
    <property type="match status" value="1"/>
</dbReference>
<sequence length="423" mass="50772">MQQTLEKIGKQVFYKRLQQKMTQEELCQGICSVSYLSKIENGKIEASEEILQLLCTRLEIAVTDLRDVEEDVKGKLDEWLNALVHLDKQQVERIYEELQGEMKHVLDFEIINYYKLLYTRYLIMKRDFPAVEEELESLKKMYKKYSPFQKLLYTYSKGLYYFLQHRYKRALEYLTRTEVMAKEQGYHENGIYFNLALVYNELEVEHMTLHFANVAMEGFKNEYKFRYVINCQLLIALSYIQKKQYNEALSIYNNILREANSFADKESITAIALNNLGFLYYNLKDYEKAKDYYLQCLKYKKEEDLNYIDAVYEIALQCIELKEFEEAKDWIGKGIDIAKRDEKYKSMLYILLMLKHKYFETKDVYKKFLEVEAIPFFRGEENKKELKMVYLELAGYHEELLEFRESNNYYKLAINLLEEKGGK</sequence>
<dbReference type="GO" id="GO:0003677">
    <property type="term" value="F:DNA binding"/>
    <property type="evidence" value="ECO:0007669"/>
    <property type="project" value="InterPro"/>
</dbReference>
<feature type="repeat" description="TPR" evidence="1">
    <location>
        <begin position="270"/>
        <end position="303"/>
    </location>
</feature>
<keyword evidence="1" id="KW-0802">TPR repeat</keyword>
<dbReference type="SUPFAM" id="SSF48452">
    <property type="entry name" value="TPR-like"/>
    <property type="match status" value="1"/>
</dbReference>
<dbReference type="SMART" id="SM00028">
    <property type="entry name" value="TPR"/>
    <property type="match status" value="4"/>
</dbReference>
<name>A0A1C3ZS37_BACCE</name>
<dbReference type="RefSeq" id="WP_073517322.1">
    <property type="nucleotide sequence ID" value="NZ_MPOM01000010.1"/>
</dbReference>
<reference evidence="3 4" key="1">
    <citation type="submission" date="2016-11" db="EMBL/GenBank/DDBJ databases">
        <title>Identification of Bacillus cereus isolated from egg-white.</title>
        <authorList>
            <person name="Soni A."/>
            <person name="Oey I."/>
            <person name="Silcock P."/>
            <person name="Bremer P."/>
        </authorList>
    </citation>
    <scope>NUCLEOTIDE SEQUENCE [LARGE SCALE GENOMIC DNA]</scope>
    <source>
        <strain evidence="3 4">NZAS03</strain>
    </source>
</reference>
<dbReference type="PROSITE" id="PS50005">
    <property type="entry name" value="TPR"/>
    <property type="match status" value="1"/>
</dbReference>
<dbReference type="Pfam" id="PF01381">
    <property type="entry name" value="HTH_3"/>
    <property type="match status" value="1"/>
</dbReference>
<evidence type="ECO:0000259" key="2">
    <source>
        <dbReference type="PROSITE" id="PS50943"/>
    </source>
</evidence>
<comment type="caution">
    <text evidence="3">The sequence shown here is derived from an EMBL/GenBank/DDBJ whole genome shotgun (WGS) entry which is preliminary data.</text>
</comment>
<feature type="domain" description="HTH cro/C1-type" evidence="2">
    <location>
        <begin position="16"/>
        <end position="65"/>
    </location>
</feature>
<dbReference type="AlphaFoldDB" id="A0A1C3ZS37"/>
<dbReference type="EMBL" id="MPON01000003">
    <property type="protein sequence ID" value="OKA38618.1"/>
    <property type="molecule type" value="Genomic_DNA"/>
</dbReference>
<dbReference type="SUPFAM" id="SSF47413">
    <property type="entry name" value="lambda repressor-like DNA-binding domains"/>
    <property type="match status" value="1"/>
</dbReference>
<dbReference type="Pfam" id="PF13424">
    <property type="entry name" value="TPR_12"/>
    <property type="match status" value="1"/>
</dbReference>
<organism evidence="3 4">
    <name type="scientific">Bacillus cereus</name>
    <dbReference type="NCBI Taxonomy" id="1396"/>
    <lineage>
        <taxon>Bacteria</taxon>
        <taxon>Bacillati</taxon>
        <taxon>Bacillota</taxon>
        <taxon>Bacilli</taxon>
        <taxon>Bacillales</taxon>
        <taxon>Bacillaceae</taxon>
        <taxon>Bacillus</taxon>
        <taxon>Bacillus cereus group</taxon>
    </lineage>
</organism>
<protein>
    <submittedName>
        <fullName evidence="3">Transcriptional regulator</fullName>
    </submittedName>
</protein>
<dbReference type="InterPro" id="IPR011990">
    <property type="entry name" value="TPR-like_helical_dom_sf"/>
</dbReference>